<dbReference type="PANTHER" id="PTHR47842">
    <property type="entry name" value="EXPRESSED PROTEIN"/>
    <property type="match status" value="1"/>
</dbReference>
<dbReference type="PANTHER" id="PTHR47842:SF1">
    <property type="entry name" value="DUF676 DOMAIN-CONTAINING PROTEIN"/>
    <property type="match status" value="1"/>
</dbReference>
<evidence type="ECO:0000313" key="2">
    <source>
        <dbReference type="EMBL" id="CDR36999.1"/>
    </source>
</evidence>
<organism evidence="2">
    <name type="scientific">Rhodotorula toruloides</name>
    <name type="common">Yeast</name>
    <name type="synonym">Rhodosporidium toruloides</name>
    <dbReference type="NCBI Taxonomy" id="5286"/>
    <lineage>
        <taxon>Eukaryota</taxon>
        <taxon>Fungi</taxon>
        <taxon>Dikarya</taxon>
        <taxon>Basidiomycota</taxon>
        <taxon>Pucciniomycotina</taxon>
        <taxon>Microbotryomycetes</taxon>
        <taxon>Sporidiobolales</taxon>
        <taxon>Sporidiobolaceae</taxon>
        <taxon>Rhodotorula</taxon>
    </lineage>
</organism>
<dbReference type="Gene3D" id="3.40.50.1820">
    <property type="entry name" value="alpha/beta hydrolase"/>
    <property type="match status" value="1"/>
</dbReference>
<reference evidence="2" key="1">
    <citation type="journal article" date="2014" name="Genome Announc.">
        <title>Draft genome sequence of Rhodosporidium toruloides CECT1137, an oleaginous yeast of biotechnological interest.</title>
        <authorList>
            <person name="Morin N."/>
            <person name="Calcas X."/>
            <person name="Devillers H."/>
            <person name="Durrens P."/>
            <person name="Sherman D.J."/>
            <person name="Nicaud J.-M."/>
            <person name="Neuveglise C."/>
        </authorList>
    </citation>
    <scope>NUCLEOTIDE SEQUENCE</scope>
    <source>
        <strain evidence="2">CECT1137</strain>
    </source>
</reference>
<gene>
    <name evidence="2" type="ORF">RHTO0S_02e09582g</name>
</gene>
<dbReference type="InterPro" id="IPR029058">
    <property type="entry name" value="AB_hydrolase_fold"/>
</dbReference>
<protein>
    <submittedName>
        <fullName evidence="2">RHTO0S02e09582g1_1</fullName>
    </submittedName>
</protein>
<dbReference type="AlphaFoldDB" id="A0A061AHG4"/>
<feature type="compositionally biased region" description="Low complexity" evidence="1">
    <location>
        <begin position="171"/>
        <end position="194"/>
    </location>
</feature>
<name>A0A061AHG4_RHOTO</name>
<dbReference type="OrthoDB" id="442243at2759"/>
<sequence length="388" mass="40970">MDVPRELVVCVFLHGFKGGADTFLTFPDRLVNILSPCGIALEPVVYPPYDTRGELVTAVDNHVTWLTTLVAEKTARFRELGGTGPVRVVLLGHSMGGLVIADTLLSTLSSASLPILGLVMYDSPLIGLNPAVFKSTFDKALDIASRGQAALAALGAGYGLFKSATSKPASPAASAPSSGKSSPVPSSSSKAATARNGKDDKVAVPPPAESASATPGSNWMSFPYIAAAGVTAVFGAAGAACYNRDTLAKHWTWATSHLSFVGELWKTDELEKRLQEVVKAKEKGIGFHCFYTLIPAKGTAPDRTFLVLPHLPALRAHFTPSRTVQASDEIGAHIHMFDSDATYSLGQETAKLITEWVEKSRRGEMGFWKGDAAKGGEAAQGGEAEKLV</sequence>
<accession>A0A061AHG4</accession>
<dbReference type="SUPFAM" id="SSF53474">
    <property type="entry name" value="alpha/beta-Hydrolases"/>
    <property type="match status" value="1"/>
</dbReference>
<dbReference type="EMBL" id="LK052937">
    <property type="protein sequence ID" value="CDR36999.1"/>
    <property type="molecule type" value="Genomic_DNA"/>
</dbReference>
<evidence type="ECO:0000256" key="1">
    <source>
        <dbReference type="SAM" id="MobiDB-lite"/>
    </source>
</evidence>
<feature type="region of interest" description="Disordered" evidence="1">
    <location>
        <begin position="171"/>
        <end position="214"/>
    </location>
</feature>
<feature type="region of interest" description="Disordered" evidence="1">
    <location>
        <begin position="369"/>
        <end position="388"/>
    </location>
</feature>
<proteinExistence type="predicted"/>